<dbReference type="EMBL" id="JACHNU010000001">
    <property type="protein sequence ID" value="MBB4661736.1"/>
    <property type="molecule type" value="Genomic_DNA"/>
</dbReference>
<gene>
    <name evidence="3" type="ORF">BDZ31_001309</name>
</gene>
<feature type="signal peptide" evidence="1">
    <location>
        <begin position="1"/>
        <end position="30"/>
    </location>
</feature>
<evidence type="ECO:0000259" key="2">
    <source>
        <dbReference type="Pfam" id="PF24096"/>
    </source>
</evidence>
<proteinExistence type="predicted"/>
<evidence type="ECO:0000256" key="1">
    <source>
        <dbReference type="SAM" id="SignalP"/>
    </source>
</evidence>
<reference evidence="3 4" key="1">
    <citation type="submission" date="2020-08" db="EMBL/GenBank/DDBJ databases">
        <title>Genomic Encyclopedia of Archaeal and Bacterial Type Strains, Phase II (KMG-II): from individual species to whole genera.</title>
        <authorList>
            <person name="Goeker M."/>
        </authorList>
    </citation>
    <scope>NUCLEOTIDE SEQUENCE [LARGE SCALE GENOMIC DNA]</scope>
    <source>
        <strain evidence="3 4">DSM 23288</strain>
    </source>
</reference>
<comment type="caution">
    <text evidence="3">The sequence shown here is derived from an EMBL/GenBank/DDBJ whole genome shotgun (WGS) entry which is preliminary data.</text>
</comment>
<evidence type="ECO:0000313" key="3">
    <source>
        <dbReference type="EMBL" id="MBB4661736.1"/>
    </source>
</evidence>
<accession>A0A840IA67</accession>
<dbReference type="InterPro" id="IPR055803">
    <property type="entry name" value="DUF7379"/>
</dbReference>
<dbReference type="Pfam" id="PF24096">
    <property type="entry name" value="DUF7379"/>
    <property type="match status" value="1"/>
</dbReference>
<protein>
    <submittedName>
        <fullName evidence="3">Pimeloyl-ACP methyl ester carboxylesterase</fullName>
    </submittedName>
</protein>
<name>A0A840IA67_9ACTN</name>
<dbReference type="InterPro" id="IPR029058">
    <property type="entry name" value="AB_hydrolase_fold"/>
</dbReference>
<keyword evidence="1" id="KW-0732">Signal</keyword>
<sequence length="843" mass="88573">MFRPTSRARRRGRSAAALIATLAALLPALAAVSAAPAAAAEAPLVPLLTGGLLTYRGVADVDYRWEWETPGYVKAFQGAEATAARTAHVDFETAWLVEGRYADAPVVRPIEEIARAWEHRAEIGSGTARRTQQVYDRGRLVATVDASCAWEIALDAEPLSAPLDETGRALQLEPILEREETERGGCGPEEGTFDLFTSFDDPISQLYVLPPEPARASRATTPVDLTRDNPRCDVPNAVTLLCRNSISGAGEIELRCALCVEEIRYEHHVPRGGVEVVGADGTWDGNRVRITAKVTNTTSKPIAAPVRFRDLTHRRDLTGEGPREPIAFAPGQTVEVVFEWDSDGYAWEHGPAEATLDHDIGVVTPYGGAQRQIKVMPKPVVLVHGWNSDAATWAPYPGFLRAQSPRWLSLAARTLDTDPFGTRSVFDNAQALAHEVRGLRERLGADHVDIVAHSMGGLIARAYVHRHVGKGADGRPWVRHLVMLGTPNMGSPCGTLIYAAASGRPTLELSPAYVNGPFNRSVTDRKGVRFSILAGTIVNSTCGVPGPSDLVVQQSSAYWQIADRDWRVIEHTHMTGSRPTFERFVRPRLAVGPGGLGGPGAGAARSDGAPRAAAGAAAAVRAGRKRAGAGASGRARAAAGAAAKGAASAQLLAARRAALAAGRTLRVPLSPGRGAVLRATLIAPADVTSELVAPGGKVLAAVRAGSSAAAQPLRSLAAMAGRGGRLTLRLRGGRRAATVAWTAAVSGSRLRLAATARQARAGAKVAISARFTAAGRAVRGGRLVATVRGAGGRAARVTLRRDRRGGWRGTTRRGVAGAGAGVVVRASAPGAGERIAALVAAPR</sequence>
<keyword evidence="4" id="KW-1185">Reference proteome</keyword>
<dbReference type="Gene3D" id="3.40.50.1820">
    <property type="entry name" value="alpha/beta hydrolase"/>
    <property type="match status" value="1"/>
</dbReference>
<feature type="chain" id="PRO_5039459100" evidence="1">
    <location>
        <begin position="31"/>
        <end position="843"/>
    </location>
</feature>
<dbReference type="SUPFAM" id="SSF53474">
    <property type="entry name" value="alpha/beta-Hydrolases"/>
    <property type="match status" value="1"/>
</dbReference>
<dbReference type="AlphaFoldDB" id="A0A840IA67"/>
<evidence type="ECO:0000313" key="4">
    <source>
        <dbReference type="Proteomes" id="UP000585272"/>
    </source>
</evidence>
<dbReference type="Proteomes" id="UP000585272">
    <property type="component" value="Unassembled WGS sequence"/>
</dbReference>
<organism evidence="3 4">
    <name type="scientific">Conexibacter arvalis</name>
    <dbReference type="NCBI Taxonomy" id="912552"/>
    <lineage>
        <taxon>Bacteria</taxon>
        <taxon>Bacillati</taxon>
        <taxon>Actinomycetota</taxon>
        <taxon>Thermoleophilia</taxon>
        <taxon>Solirubrobacterales</taxon>
        <taxon>Conexibacteraceae</taxon>
        <taxon>Conexibacter</taxon>
    </lineage>
</organism>
<dbReference type="RefSeq" id="WP_221242830.1">
    <property type="nucleotide sequence ID" value="NZ_JACHNU010000001.1"/>
</dbReference>
<feature type="domain" description="DUF7379" evidence="2">
    <location>
        <begin position="426"/>
        <end position="491"/>
    </location>
</feature>